<comment type="caution">
    <text evidence="2">The sequence shown here is derived from an EMBL/GenBank/DDBJ whole genome shotgun (WGS) entry which is preliminary data.</text>
</comment>
<dbReference type="GO" id="GO:0004523">
    <property type="term" value="F:RNA-DNA hybrid ribonuclease activity"/>
    <property type="evidence" value="ECO:0007669"/>
    <property type="project" value="InterPro"/>
</dbReference>
<dbReference type="GO" id="GO:0003676">
    <property type="term" value="F:nucleic acid binding"/>
    <property type="evidence" value="ECO:0007669"/>
    <property type="project" value="InterPro"/>
</dbReference>
<dbReference type="EMBL" id="JACGWK010000002">
    <property type="protein sequence ID" value="KAL0370655.1"/>
    <property type="molecule type" value="Genomic_DNA"/>
</dbReference>
<dbReference type="PANTHER" id="PTHR48475:SF2">
    <property type="entry name" value="RIBONUCLEASE H"/>
    <property type="match status" value="1"/>
</dbReference>
<organism evidence="2">
    <name type="scientific">Sesamum angustifolium</name>
    <dbReference type="NCBI Taxonomy" id="2727405"/>
    <lineage>
        <taxon>Eukaryota</taxon>
        <taxon>Viridiplantae</taxon>
        <taxon>Streptophyta</taxon>
        <taxon>Embryophyta</taxon>
        <taxon>Tracheophyta</taxon>
        <taxon>Spermatophyta</taxon>
        <taxon>Magnoliopsida</taxon>
        <taxon>eudicotyledons</taxon>
        <taxon>Gunneridae</taxon>
        <taxon>Pentapetalae</taxon>
        <taxon>asterids</taxon>
        <taxon>lamiids</taxon>
        <taxon>Lamiales</taxon>
        <taxon>Pedaliaceae</taxon>
        <taxon>Sesamum</taxon>
    </lineage>
</organism>
<proteinExistence type="predicted"/>
<dbReference type="InterPro" id="IPR036397">
    <property type="entry name" value="RNaseH_sf"/>
</dbReference>
<dbReference type="Pfam" id="PF13456">
    <property type="entry name" value="RVT_3"/>
    <property type="match status" value="1"/>
</dbReference>
<dbReference type="AlphaFoldDB" id="A0AAW2QRW7"/>
<dbReference type="InterPro" id="IPR002156">
    <property type="entry name" value="RNaseH_domain"/>
</dbReference>
<accession>A0AAW2QRW7</accession>
<dbReference type="Gene3D" id="3.30.420.10">
    <property type="entry name" value="Ribonuclease H-like superfamily/Ribonuclease H"/>
    <property type="match status" value="1"/>
</dbReference>
<evidence type="ECO:0000313" key="2">
    <source>
        <dbReference type="EMBL" id="KAL0370655.1"/>
    </source>
</evidence>
<dbReference type="SUPFAM" id="SSF53098">
    <property type="entry name" value="Ribonuclease H-like"/>
    <property type="match status" value="1"/>
</dbReference>
<evidence type="ECO:0000259" key="1">
    <source>
        <dbReference type="Pfam" id="PF13456"/>
    </source>
</evidence>
<reference evidence="2" key="1">
    <citation type="submission" date="2020-06" db="EMBL/GenBank/DDBJ databases">
        <authorList>
            <person name="Li T."/>
            <person name="Hu X."/>
            <person name="Zhang T."/>
            <person name="Song X."/>
            <person name="Zhang H."/>
            <person name="Dai N."/>
            <person name="Sheng W."/>
            <person name="Hou X."/>
            <person name="Wei L."/>
        </authorList>
    </citation>
    <scope>NUCLEOTIDE SEQUENCE</scope>
    <source>
        <strain evidence="2">G01</strain>
        <tissue evidence="2">Leaf</tissue>
    </source>
</reference>
<dbReference type="PANTHER" id="PTHR48475">
    <property type="entry name" value="RIBONUCLEASE H"/>
    <property type="match status" value="1"/>
</dbReference>
<protein>
    <recommendedName>
        <fullName evidence="1">RNase H type-1 domain-containing protein</fullName>
    </recommendedName>
</protein>
<gene>
    <name evidence="2" type="ORF">Sangu_0383600</name>
</gene>
<dbReference type="InterPro" id="IPR012337">
    <property type="entry name" value="RNaseH-like_sf"/>
</dbReference>
<name>A0AAW2QRW7_9LAMI</name>
<feature type="domain" description="RNase H type-1" evidence="1">
    <location>
        <begin position="56"/>
        <end position="128"/>
    </location>
</feature>
<reference evidence="2" key="2">
    <citation type="journal article" date="2024" name="Plant">
        <title>Genomic evolution and insights into agronomic trait innovations of Sesamum species.</title>
        <authorList>
            <person name="Miao H."/>
            <person name="Wang L."/>
            <person name="Qu L."/>
            <person name="Liu H."/>
            <person name="Sun Y."/>
            <person name="Le M."/>
            <person name="Wang Q."/>
            <person name="Wei S."/>
            <person name="Zheng Y."/>
            <person name="Lin W."/>
            <person name="Duan Y."/>
            <person name="Cao H."/>
            <person name="Xiong S."/>
            <person name="Wang X."/>
            <person name="Wei L."/>
            <person name="Li C."/>
            <person name="Ma Q."/>
            <person name="Ju M."/>
            <person name="Zhao R."/>
            <person name="Li G."/>
            <person name="Mu C."/>
            <person name="Tian Q."/>
            <person name="Mei H."/>
            <person name="Zhang T."/>
            <person name="Gao T."/>
            <person name="Zhang H."/>
        </authorList>
    </citation>
    <scope>NUCLEOTIDE SEQUENCE</scope>
    <source>
        <strain evidence="2">G01</strain>
    </source>
</reference>
<sequence length="130" mass="14546">MEPNNNTLSEYDISYQPGSAIKAQALAEFVNEAMLVENDEEHWLLHADRFCTLAGSGAEVVLTNPKGDELEYALCFNFKTSTNEVECETFIVGIRMALDVGAKSLIAYPDSQLMTNLVEGEYEVKEERMK</sequence>